<dbReference type="EMBL" id="DQWS01000147">
    <property type="protein sequence ID" value="HDD53194.1"/>
    <property type="molecule type" value="Genomic_DNA"/>
</dbReference>
<organism evidence="2">
    <name type="scientific">Thermosulfidibacter takaii</name>
    <dbReference type="NCBI Taxonomy" id="412593"/>
    <lineage>
        <taxon>Bacteria</taxon>
        <taxon>Pseudomonadati</taxon>
        <taxon>Thermosulfidibacterota</taxon>
        <taxon>Thermosulfidibacteria</taxon>
        <taxon>Thermosulfidibacterales</taxon>
        <taxon>Thermosulfidibacteraceae</taxon>
    </lineage>
</organism>
<dbReference type="AlphaFoldDB" id="A0A7C0Y6R8"/>
<name>A0A7C0Y6R8_9BACT</name>
<dbReference type="InterPro" id="IPR041712">
    <property type="entry name" value="DHPS-like_MBL-fold"/>
</dbReference>
<dbReference type="InterPro" id="IPR052926">
    <property type="entry name" value="Metallo-beta-lactamase_dom"/>
</dbReference>
<protein>
    <submittedName>
        <fullName evidence="2">MBL fold metallo-hydrolase</fullName>
    </submittedName>
</protein>
<accession>A0A7C0Y6R8</accession>
<dbReference type="Proteomes" id="UP000885690">
    <property type="component" value="Unassembled WGS sequence"/>
</dbReference>
<dbReference type="GO" id="GO:0016740">
    <property type="term" value="F:transferase activity"/>
    <property type="evidence" value="ECO:0007669"/>
    <property type="project" value="TreeGrafter"/>
</dbReference>
<dbReference type="InterPro" id="IPR036866">
    <property type="entry name" value="RibonucZ/Hydroxyglut_hydro"/>
</dbReference>
<dbReference type="Gene3D" id="3.60.15.10">
    <property type="entry name" value="Ribonuclease Z/Hydroxyacylglutathione hydrolase-like"/>
    <property type="match status" value="1"/>
</dbReference>
<comment type="caution">
    <text evidence="2">The sequence shown here is derived from an EMBL/GenBank/DDBJ whole genome shotgun (WGS) entry which is preliminary data.</text>
</comment>
<gene>
    <name evidence="2" type="ORF">ENF32_03910</name>
</gene>
<sequence>MDWREAEKVRIRILVDNYIDVFEPSTDLVKRVTPGQAKKPLLAGHGYSLFIEAEGEEGYHNILVDASHSPDLLLHNLEALEIDPNSVETFFLTHGHVDHFGGLEGFLKARGGGIEVHTHPAAFLPKLVVTPRGKVGPWQLPKDDLEALGAQFVTNKEPKVVNHYFLLSGEVPRVTPFEKPWPAARVIRRDGQEVLDSFEDEQSLVIKVKDQGLVVVAGCSHPGIINMVKHAQELGKDRVSAVIGGFHLGVVTGDVMEGTILHLKELEADLVVPCHCTGFRATSRMSQVLGPTFAVNCVGSIVQLGTVSP</sequence>
<dbReference type="PANTHER" id="PTHR13754">
    <property type="entry name" value="METALLO-BETA-LACTAMASE SUPERFAMILY PROTEIN"/>
    <property type="match status" value="1"/>
</dbReference>
<proteinExistence type="predicted"/>
<dbReference type="PANTHER" id="PTHR13754:SF13">
    <property type="entry name" value="METALLO-BETA-LACTAMASE SUPERFAMILY PROTEIN (AFU_ORTHOLOGUE AFUA_3G07630)"/>
    <property type="match status" value="1"/>
</dbReference>
<evidence type="ECO:0000313" key="2">
    <source>
        <dbReference type="EMBL" id="HDD53194.1"/>
    </source>
</evidence>
<evidence type="ECO:0000259" key="1">
    <source>
        <dbReference type="Pfam" id="PF00753"/>
    </source>
</evidence>
<dbReference type="Pfam" id="PF00753">
    <property type="entry name" value="Lactamase_B"/>
    <property type="match status" value="1"/>
</dbReference>
<dbReference type="InterPro" id="IPR001279">
    <property type="entry name" value="Metallo-B-lactamas"/>
</dbReference>
<dbReference type="CDD" id="cd07713">
    <property type="entry name" value="DHPS-like_MBL-fold"/>
    <property type="match status" value="1"/>
</dbReference>
<dbReference type="SUPFAM" id="SSF56281">
    <property type="entry name" value="Metallo-hydrolase/oxidoreductase"/>
    <property type="match status" value="1"/>
</dbReference>
<reference evidence="2" key="1">
    <citation type="journal article" date="2020" name="mSystems">
        <title>Genome- and Community-Level Interaction Insights into Carbon Utilization and Element Cycling Functions of Hydrothermarchaeota in Hydrothermal Sediment.</title>
        <authorList>
            <person name="Zhou Z."/>
            <person name="Liu Y."/>
            <person name="Xu W."/>
            <person name="Pan J."/>
            <person name="Luo Z.H."/>
            <person name="Li M."/>
        </authorList>
    </citation>
    <scope>NUCLEOTIDE SEQUENCE [LARGE SCALE GENOMIC DNA]</scope>
    <source>
        <strain evidence="2">HyVt-115</strain>
    </source>
</reference>
<feature type="domain" description="Metallo-beta-lactamase" evidence="1">
    <location>
        <begin position="58"/>
        <end position="135"/>
    </location>
</feature>